<accession>A0ABU6VP53</accession>
<organism evidence="2 3">
    <name type="scientific">Stylosanthes scabra</name>
    <dbReference type="NCBI Taxonomy" id="79078"/>
    <lineage>
        <taxon>Eukaryota</taxon>
        <taxon>Viridiplantae</taxon>
        <taxon>Streptophyta</taxon>
        <taxon>Embryophyta</taxon>
        <taxon>Tracheophyta</taxon>
        <taxon>Spermatophyta</taxon>
        <taxon>Magnoliopsida</taxon>
        <taxon>eudicotyledons</taxon>
        <taxon>Gunneridae</taxon>
        <taxon>Pentapetalae</taxon>
        <taxon>rosids</taxon>
        <taxon>fabids</taxon>
        <taxon>Fabales</taxon>
        <taxon>Fabaceae</taxon>
        <taxon>Papilionoideae</taxon>
        <taxon>50 kb inversion clade</taxon>
        <taxon>dalbergioids sensu lato</taxon>
        <taxon>Dalbergieae</taxon>
        <taxon>Pterocarpus clade</taxon>
        <taxon>Stylosanthes</taxon>
    </lineage>
</organism>
<sequence length="160" mass="17633">RGYHSDNSNDDYYSCEDSLSPHPNNCSDSCSQSATNEAIATLIQERIELREAQKRSEIQSGAIIEISNYVFNHFVSQHSASLREDLSANTSCSGTQLKGPTVGCSSNKQTIFGNPTTPETQGNKKRLLLWKSSFQGSNTASLLNCSEENKEEEGDRPLHD</sequence>
<evidence type="ECO:0000256" key="1">
    <source>
        <dbReference type="SAM" id="MobiDB-lite"/>
    </source>
</evidence>
<reference evidence="2 3" key="1">
    <citation type="journal article" date="2023" name="Plants (Basel)">
        <title>Bridging the Gap: Combining Genomics and Transcriptomics Approaches to Understand Stylosanthes scabra, an Orphan Legume from the Brazilian Caatinga.</title>
        <authorList>
            <person name="Ferreira-Neto J.R.C."/>
            <person name="da Silva M.D."/>
            <person name="Binneck E."/>
            <person name="de Melo N.F."/>
            <person name="da Silva R.H."/>
            <person name="de Melo A.L.T.M."/>
            <person name="Pandolfi V."/>
            <person name="Bustamante F.O."/>
            <person name="Brasileiro-Vidal A.C."/>
            <person name="Benko-Iseppon A.M."/>
        </authorList>
    </citation>
    <scope>NUCLEOTIDE SEQUENCE [LARGE SCALE GENOMIC DNA]</scope>
    <source>
        <tissue evidence="2">Leaves</tissue>
    </source>
</reference>
<protein>
    <submittedName>
        <fullName evidence="2">Uncharacterized protein</fullName>
    </submittedName>
</protein>
<dbReference type="EMBL" id="JASCZI010152007">
    <property type="protein sequence ID" value="MED6175157.1"/>
    <property type="molecule type" value="Genomic_DNA"/>
</dbReference>
<keyword evidence="3" id="KW-1185">Reference proteome</keyword>
<feature type="region of interest" description="Disordered" evidence="1">
    <location>
        <begin position="141"/>
        <end position="160"/>
    </location>
</feature>
<evidence type="ECO:0000313" key="2">
    <source>
        <dbReference type="EMBL" id="MED6175157.1"/>
    </source>
</evidence>
<proteinExistence type="predicted"/>
<name>A0ABU6VP53_9FABA</name>
<feature type="region of interest" description="Disordered" evidence="1">
    <location>
        <begin position="1"/>
        <end position="23"/>
    </location>
</feature>
<comment type="caution">
    <text evidence="2">The sequence shown here is derived from an EMBL/GenBank/DDBJ whole genome shotgun (WGS) entry which is preliminary data.</text>
</comment>
<feature type="non-terminal residue" evidence="2">
    <location>
        <position position="1"/>
    </location>
</feature>
<evidence type="ECO:0000313" key="3">
    <source>
        <dbReference type="Proteomes" id="UP001341840"/>
    </source>
</evidence>
<dbReference type="Proteomes" id="UP001341840">
    <property type="component" value="Unassembled WGS sequence"/>
</dbReference>
<gene>
    <name evidence="2" type="ORF">PIB30_075698</name>
</gene>